<dbReference type="Proteomes" id="UP000198882">
    <property type="component" value="Unassembled WGS sequence"/>
</dbReference>
<dbReference type="Pfam" id="PF00209">
    <property type="entry name" value="SNF"/>
    <property type="match status" value="2"/>
</dbReference>
<accession>A0A1G8Y4Q1</accession>
<keyword evidence="3 6" id="KW-0812">Transmembrane</keyword>
<feature type="transmembrane region" description="Helical" evidence="6">
    <location>
        <begin position="416"/>
        <end position="438"/>
    </location>
</feature>
<dbReference type="PANTHER" id="PTHR42948:SF1">
    <property type="entry name" value="TRANSPORTER"/>
    <property type="match status" value="1"/>
</dbReference>
<feature type="transmembrane region" description="Helical" evidence="6">
    <location>
        <begin position="255"/>
        <end position="277"/>
    </location>
</feature>
<dbReference type="EMBL" id="FNFE01000002">
    <property type="protein sequence ID" value="SDJ97617.1"/>
    <property type="molecule type" value="Genomic_DNA"/>
</dbReference>
<feature type="transmembrane region" description="Helical" evidence="6">
    <location>
        <begin position="378"/>
        <end position="396"/>
    </location>
</feature>
<dbReference type="CDD" id="cd10336">
    <property type="entry name" value="SLC6sbd_Tyt1-Like"/>
    <property type="match status" value="1"/>
</dbReference>
<evidence type="ECO:0000256" key="2">
    <source>
        <dbReference type="ARBA" id="ARBA00022448"/>
    </source>
</evidence>
<feature type="transmembrane region" description="Helical" evidence="6">
    <location>
        <begin position="217"/>
        <end position="243"/>
    </location>
</feature>
<evidence type="ECO:0000256" key="4">
    <source>
        <dbReference type="ARBA" id="ARBA00022989"/>
    </source>
</evidence>
<dbReference type="NCBIfam" id="NF037979">
    <property type="entry name" value="Na_transp"/>
    <property type="match status" value="1"/>
</dbReference>
<keyword evidence="2" id="KW-0813">Transport</keyword>
<sequence>MSSVDIPREQWATRVGFIFAAVGSAVGLGNIWRFPFQVGQEGGAGFLLMYLLFIVLIGFPAMLVEFVVGRRTERNPVGALKEIGSGVWQYVGWIFIATGFVILSYYSVVAGWTIRYTILGLQDGYIADAAEAEGQFVTLASGLDAILFHALFMAAVIAIVAVGIERGIELAVKVMVPAIIVITIGLAIYAATLPGAGEAYSYYLSPEWGVIADNWQSIVPAAAGQAFFTLSLGMGVMITYASYLGEDRNLAEDGAIIIGFDTSIAFITGLIVFPILFTAGVDPADPGAGAIFVSLAAAFGDLTLGWLIGAVFFGTVAIAALSSAISLMEVVVSYIIDERGISRPTAAIGIGGAMFLLGVPSAYDLVLLDLFDLFADQILLVLGGLLLMILVGWSLPDLAVDELQRGIGDLGSLGPAWIWAVRIPVILVLLVALVLGILDYYEFLTGPFAEWVGDQ</sequence>
<reference evidence="8" key="1">
    <citation type="submission" date="2016-10" db="EMBL/GenBank/DDBJ databases">
        <authorList>
            <person name="Varghese N."/>
            <person name="Submissions S."/>
        </authorList>
    </citation>
    <scope>NUCLEOTIDE SEQUENCE [LARGE SCALE GENOMIC DNA]</scope>
    <source>
        <strain evidence="8">B4,CECT 8067,JCM 17497</strain>
    </source>
</reference>
<feature type="transmembrane region" description="Helical" evidence="6">
    <location>
        <begin position="348"/>
        <end position="371"/>
    </location>
</feature>
<evidence type="ECO:0000313" key="8">
    <source>
        <dbReference type="Proteomes" id="UP000198882"/>
    </source>
</evidence>
<feature type="transmembrane region" description="Helical" evidence="6">
    <location>
        <begin position="12"/>
        <end position="32"/>
    </location>
</feature>
<dbReference type="InterPro" id="IPR000175">
    <property type="entry name" value="Na/ntran_symport"/>
</dbReference>
<dbReference type="PANTHER" id="PTHR42948">
    <property type="entry name" value="TRANSPORTER"/>
    <property type="match status" value="1"/>
</dbReference>
<name>A0A1G8Y4Q1_9EURY</name>
<dbReference type="RefSeq" id="WP_090305176.1">
    <property type="nucleotide sequence ID" value="NZ_FNFE01000002.1"/>
</dbReference>
<dbReference type="PRINTS" id="PR00176">
    <property type="entry name" value="NANEUSMPORT"/>
</dbReference>
<gene>
    <name evidence="7" type="ORF">SAMN04515672_2018</name>
</gene>
<feature type="transmembrane region" description="Helical" evidence="6">
    <location>
        <begin position="44"/>
        <end position="69"/>
    </location>
</feature>
<dbReference type="SUPFAM" id="SSF161070">
    <property type="entry name" value="SNF-like"/>
    <property type="match status" value="1"/>
</dbReference>
<dbReference type="InterPro" id="IPR047218">
    <property type="entry name" value="YocR/YhdH-like"/>
</dbReference>
<feature type="transmembrane region" description="Helical" evidence="6">
    <location>
        <begin position="176"/>
        <end position="197"/>
    </location>
</feature>
<dbReference type="PROSITE" id="PS50267">
    <property type="entry name" value="NA_NEUROTRAN_SYMP_3"/>
    <property type="match status" value="1"/>
</dbReference>
<dbReference type="InterPro" id="IPR037272">
    <property type="entry name" value="SNS_sf"/>
</dbReference>
<feature type="transmembrane region" description="Helical" evidence="6">
    <location>
        <begin position="146"/>
        <end position="164"/>
    </location>
</feature>
<keyword evidence="8" id="KW-1185">Reference proteome</keyword>
<proteinExistence type="predicted"/>
<dbReference type="GO" id="GO:0016020">
    <property type="term" value="C:membrane"/>
    <property type="evidence" value="ECO:0007669"/>
    <property type="project" value="UniProtKB-SubCell"/>
</dbReference>
<protein>
    <submittedName>
        <fullName evidence="7">Neurotransmitter:Na+ symporter, NSS family</fullName>
    </submittedName>
</protein>
<evidence type="ECO:0000256" key="1">
    <source>
        <dbReference type="ARBA" id="ARBA00004141"/>
    </source>
</evidence>
<keyword evidence="4 6" id="KW-1133">Transmembrane helix</keyword>
<dbReference type="OrthoDB" id="99721at2157"/>
<feature type="transmembrane region" description="Helical" evidence="6">
    <location>
        <begin position="90"/>
        <end position="114"/>
    </location>
</feature>
<evidence type="ECO:0000256" key="3">
    <source>
        <dbReference type="ARBA" id="ARBA00022692"/>
    </source>
</evidence>
<keyword evidence="5 6" id="KW-0472">Membrane</keyword>
<comment type="subcellular location">
    <subcellularLocation>
        <location evidence="1">Membrane</location>
        <topology evidence="1">Multi-pass membrane protein</topology>
    </subcellularLocation>
</comment>
<evidence type="ECO:0000313" key="7">
    <source>
        <dbReference type="EMBL" id="SDJ97617.1"/>
    </source>
</evidence>
<evidence type="ECO:0000256" key="5">
    <source>
        <dbReference type="ARBA" id="ARBA00023136"/>
    </source>
</evidence>
<evidence type="ECO:0000256" key="6">
    <source>
        <dbReference type="SAM" id="Phobius"/>
    </source>
</evidence>
<organism evidence="7 8">
    <name type="scientific">Natronorubrum texcoconense</name>
    <dbReference type="NCBI Taxonomy" id="1095776"/>
    <lineage>
        <taxon>Archaea</taxon>
        <taxon>Methanobacteriati</taxon>
        <taxon>Methanobacteriota</taxon>
        <taxon>Stenosarchaea group</taxon>
        <taxon>Halobacteria</taxon>
        <taxon>Halobacteriales</taxon>
        <taxon>Natrialbaceae</taxon>
        <taxon>Natronorubrum</taxon>
    </lineage>
</organism>
<dbReference type="AlphaFoldDB" id="A0A1G8Y4Q1"/>